<sequence length="49" mass="5573">MIEVNDWYITLLFWPDDGQQEAANSLVGIVFTYVRYAALKGSASCWMAK</sequence>
<reference evidence="1 2" key="1">
    <citation type="submission" date="2016-03" db="EMBL/GenBank/DDBJ databases">
        <title>EvidentialGene: Evidence-directed Construction of Genes on Genomes.</title>
        <authorList>
            <person name="Gilbert D.G."/>
            <person name="Choi J.-H."/>
            <person name="Mockaitis K."/>
            <person name="Colbourne J."/>
            <person name="Pfrender M."/>
        </authorList>
    </citation>
    <scope>NUCLEOTIDE SEQUENCE [LARGE SCALE GENOMIC DNA]</scope>
    <source>
        <strain evidence="1 2">Xinb3</strain>
        <tissue evidence="1">Complete organism</tissue>
    </source>
</reference>
<dbReference type="AlphaFoldDB" id="A0A162D340"/>
<dbReference type="EMBL" id="LRGB01002829">
    <property type="protein sequence ID" value="KZS06214.1"/>
    <property type="molecule type" value="Genomic_DNA"/>
</dbReference>
<proteinExistence type="predicted"/>
<evidence type="ECO:0000313" key="1">
    <source>
        <dbReference type="EMBL" id="KZS06214.1"/>
    </source>
</evidence>
<gene>
    <name evidence="1" type="ORF">APZ42_030406</name>
</gene>
<name>A0A162D340_9CRUS</name>
<keyword evidence="2" id="KW-1185">Reference proteome</keyword>
<evidence type="ECO:0000313" key="2">
    <source>
        <dbReference type="Proteomes" id="UP000076858"/>
    </source>
</evidence>
<protein>
    <submittedName>
        <fullName evidence="1">Uncharacterized protein</fullName>
    </submittedName>
</protein>
<organism evidence="1 2">
    <name type="scientific">Daphnia magna</name>
    <dbReference type="NCBI Taxonomy" id="35525"/>
    <lineage>
        <taxon>Eukaryota</taxon>
        <taxon>Metazoa</taxon>
        <taxon>Ecdysozoa</taxon>
        <taxon>Arthropoda</taxon>
        <taxon>Crustacea</taxon>
        <taxon>Branchiopoda</taxon>
        <taxon>Diplostraca</taxon>
        <taxon>Cladocera</taxon>
        <taxon>Anomopoda</taxon>
        <taxon>Daphniidae</taxon>
        <taxon>Daphnia</taxon>
    </lineage>
</organism>
<comment type="caution">
    <text evidence="1">The sequence shown here is derived from an EMBL/GenBank/DDBJ whole genome shotgun (WGS) entry which is preliminary data.</text>
</comment>
<dbReference type="Proteomes" id="UP000076858">
    <property type="component" value="Unassembled WGS sequence"/>
</dbReference>
<accession>A0A162D340</accession>